<accession>A0A9P8SZB8</accession>
<feature type="compositionally biased region" description="Polar residues" evidence="1">
    <location>
        <begin position="1"/>
        <end position="18"/>
    </location>
</feature>
<evidence type="ECO:0000313" key="2">
    <source>
        <dbReference type="EMBL" id="KAH3660256.1"/>
    </source>
</evidence>
<name>A0A9P8SZB8_9ASCO</name>
<protein>
    <submittedName>
        <fullName evidence="2">Uncharacterized protein</fullName>
    </submittedName>
</protein>
<feature type="region of interest" description="Disordered" evidence="1">
    <location>
        <begin position="1"/>
        <end position="90"/>
    </location>
</feature>
<evidence type="ECO:0000313" key="3">
    <source>
        <dbReference type="Proteomes" id="UP000769157"/>
    </source>
</evidence>
<reference evidence="2" key="1">
    <citation type="journal article" date="2021" name="Open Biol.">
        <title>Shared evolutionary footprints suggest mitochondrial oxidative damage underlies multiple complex I losses in fungi.</title>
        <authorList>
            <person name="Schikora-Tamarit M.A."/>
            <person name="Marcet-Houben M."/>
            <person name="Nosek J."/>
            <person name="Gabaldon T."/>
        </authorList>
    </citation>
    <scope>NUCLEOTIDE SEQUENCE</scope>
    <source>
        <strain evidence="2">CBS6075</strain>
    </source>
</reference>
<keyword evidence="3" id="KW-1185">Reference proteome</keyword>
<organism evidence="2 3">
    <name type="scientific">Ogataea philodendri</name>
    <dbReference type="NCBI Taxonomy" id="1378263"/>
    <lineage>
        <taxon>Eukaryota</taxon>
        <taxon>Fungi</taxon>
        <taxon>Dikarya</taxon>
        <taxon>Ascomycota</taxon>
        <taxon>Saccharomycotina</taxon>
        <taxon>Pichiomycetes</taxon>
        <taxon>Pichiales</taxon>
        <taxon>Pichiaceae</taxon>
        <taxon>Ogataea</taxon>
    </lineage>
</organism>
<feature type="compositionally biased region" description="Basic and acidic residues" evidence="1">
    <location>
        <begin position="28"/>
        <end position="46"/>
    </location>
</feature>
<dbReference type="GeneID" id="70239425"/>
<dbReference type="EMBL" id="JAEUBE010000511">
    <property type="protein sequence ID" value="KAH3660256.1"/>
    <property type="molecule type" value="Genomic_DNA"/>
</dbReference>
<dbReference type="AlphaFoldDB" id="A0A9P8SZB8"/>
<comment type="caution">
    <text evidence="2">The sequence shown here is derived from an EMBL/GenBank/DDBJ whole genome shotgun (WGS) entry which is preliminary data.</text>
</comment>
<sequence>MSATPYRNGQKRSPTTPLTPMVRQNVRRKVEMFEESKDGMELDLHNKNNQIVEAKEPLRTKTSPREQNANTVNGETDKQKLGPSSSPNQSSLALLPIYRRAWLNERKYIRQKELVEFLELERAASEHH</sequence>
<feature type="compositionally biased region" description="Polar residues" evidence="1">
    <location>
        <begin position="65"/>
        <end position="74"/>
    </location>
</feature>
<proteinExistence type="predicted"/>
<dbReference type="RefSeq" id="XP_046057967.1">
    <property type="nucleotide sequence ID" value="XM_046208860.1"/>
</dbReference>
<reference evidence="2" key="2">
    <citation type="submission" date="2021-01" db="EMBL/GenBank/DDBJ databases">
        <authorList>
            <person name="Schikora-Tamarit M.A."/>
        </authorList>
    </citation>
    <scope>NUCLEOTIDE SEQUENCE</scope>
    <source>
        <strain evidence="2">CBS6075</strain>
    </source>
</reference>
<evidence type="ECO:0000256" key="1">
    <source>
        <dbReference type="SAM" id="MobiDB-lite"/>
    </source>
</evidence>
<dbReference type="Proteomes" id="UP000769157">
    <property type="component" value="Unassembled WGS sequence"/>
</dbReference>
<dbReference type="OrthoDB" id="3995146at2759"/>
<gene>
    <name evidence="2" type="ORF">OGAPHI_007461</name>
</gene>